<dbReference type="AlphaFoldDB" id="A0A813G7J6"/>
<dbReference type="EMBL" id="CAJNNV010027398">
    <property type="protein sequence ID" value="CAE8620227.1"/>
    <property type="molecule type" value="Genomic_DNA"/>
</dbReference>
<sequence>MRGLLCSRCGWLQPLLLTLLLLLLLLLSLLFMGRLMDIIKMVAVLLLSLLLMLLVAGCMGLELEAGLFQQACIQKSLVQARRQWLQKLLSTVPVPVWAKENYISLKEPSLTITIPELPSLGFQRFLPRMSS</sequence>
<proteinExistence type="predicted"/>
<comment type="caution">
    <text evidence="2">The sequence shown here is derived from an EMBL/GenBank/DDBJ whole genome shotgun (WGS) entry which is preliminary data.</text>
</comment>
<feature type="transmembrane region" description="Helical" evidence="1">
    <location>
        <begin position="12"/>
        <end position="32"/>
    </location>
</feature>
<dbReference type="Proteomes" id="UP000654075">
    <property type="component" value="Unassembled WGS sequence"/>
</dbReference>
<keyword evidence="1" id="KW-1133">Transmembrane helix</keyword>
<evidence type="ECO:0000313" key="2">
    <source>
        <dbReference type="EMBL" id="CAE8620227.1"/>
    </source>
</evidence>
<accession>A0A813G7J6</accession>
<feature type="transmembrane region" description="Helical" evidence="1">
    <location>
        <begin position="38"/>
        <end position="61"/>
    </location>
</feature>
<keyword evidence="1" id="KW-0812">Transmembrane</keyword>
<protein>
    <submittedName>
        <fullName evidence="2">Uncharacterized protein</fullName>
    </submittedName>
</protein>
<name>A0A813G7J6_POLGL</name>
<gene>
    <name evidence="2" type="ORF">PGLA1383_LOCUS37793</name>
</gene>
<evidence type="ECO:0000256" key="1">
    <source>
        <dbReference type="SAM" id="Phobius"/>
    </source>
</evidence>
<keyword evidence="1" id="KW-0472">Membrane</keyword>
<evidence type="ECO:0000313" key="3">
    <source>
        <dbReference type="Proteomes" id="UP000654075"/>
    </source>
</evidence>
<organism evidence="2 3">
    <name type="scientific">Polarella glacialis</name>
    <name type="common">Dinoflagellate</name>
    <dbReference type="NCBI Taxonomy" id="89957"/>
    <lineage>
        <taxon>Eukaryota</taxon>
        <taxon>Sar</taxon>
        <taxon>Alveolata</taxon>
        <taxon>Dinophyceae</taxon>
        <taxon>Suessiales</taxon>
        <taxon>Suessiaceae</taxon>
        <taxon>Polarella</taxon>
    </lineage>
</organism>
<reference evidence="2" key="1">
    <citation type="submission" date="2021-02" db="EMBL/GenBank/DDBJ databases">
        <authorList>
            <person name="Dougan E. K."/>
            <person name="Rhodes N."/>
            <person name="Thang M."/>
            <person name="Chan C."/>
        </authorList>
    </citation>
    <scope>NUCLEOTIDE SEQUENCE</scope>
</reference>
<keyword evidence="3" id="KW-1185">Reference proteome</keyword>